<evidence type="ECO:0000313" key="4">
    <source>
        <dbReference type="EMBL" id="NYD65838.1"/>
    </source>
</evidence>
<dbReference type="Proteomes" id="UP000581087">
    <property type="component" value="Unassembled WGS sequence"/>
</dbReference>
<dbReference type="PANTHER" id="PTHR11851:SF49">
    <property type="entry name" value="MITOCHONDRIAL-PROCESSING PEPTIDASE SUBUNIT ALPHA"/>
    <property type="match status" value="1"/>
</dbReference>
<evidence type="ECO:0000313" key="5">
    <source>
        <dbReference type="EMBL" id="RXZ86189.1"/>
    </source>
</evidence>
<comment type="similarity">
    <text evidence="1">Belongs to the peptidase M16 family.</text>
</comment>
<dbReference type="InterPro" id="IPR050361">
    <property type="entry name" value="MPP/UQCRC_Complex"/>
</dbReference>
<keyword evidence="6" id="KW-1185">Reference proteome</keyword>
<evidence type="ECO:0000313" key="7">
    <source>
        <dbReference type="Proteomes" id="UP000581087"/>
    </source>
</evidence>
<evidence type="ECO:0000256" key="1">
    <source>
        <dbReference type="ARBA" id="ARBA00007261"/>
    </source>
</evidence>
<dbReference type="OrthoDB" id="9811314at2"/>
<reference evidence="5 6" key="1">
    <citation type="submission" date="2019-01" db="EMBL/GenBank/DDBJ databases">
        <title>Agromyces.</title>
        <authorList>
            <person name="Li J."/>
        </authorList>
    </citation>
    <scope>NUCLEOTIDE SEQUENCE [LARGE SCALE GENOMIC DNA]</scope>
    <source>
        <strain evidence="5 6">DSM 23870</strain>
    </source>
</reference>
<comment type="caution">
    <text evidence="5">The sequence shown here is derived from an EMBL/GenBank/DDBJ whole genome shotgun (WGS) entry which is preliminary data.</text>
</comment>
<dbReference type="Gene3D" id="3.30.830.10">
    <property type="entry name" value="Metalloenzyme, LuxS/M16 peptidase-like"/>
    <property type="match status" value="2"/>
</dbReference>
<dbReference type="InterPro" id="IPR011765">
    <property type="entry name" value="Pept_M16_N"/>
</dbReference>
<dbReference type="SUPFAM" id="SSF63411">
    <property type="entry name" value="LuxS/MPP-like metallohydrolase"/>
    <property type="match status" value="2"/>
</dbReference>
<protein>
    <submittedName>
        <fullName evidence="5">Insulinase family protein</fullName>
    </submittedName>
    <submittedName>
        <fullName evidence="4">Putative Zn-dependent peptidase</fullName>
    </submittedName>
</protein>
<feature type="domain" description="Peptidase M16 C-terminal" evidence="3">
    <location>
        <begin position="194"/>
        <end position="376"/>
    </location>
</feature>
<dbReference type="Pfam" id="PF00675">
    <property type="entry name" value="Peptidase_M16"/>
    <property type="match status" value="1"/>
</dbReference>
<accession>A0A4Q2M303</accession>
<dbReference type="InterPro" id="IPR007863">
    <property type="entry name" value="Peptidase_M16_C"/>
</dbReference>
<dbReference type="InterPro" id="IPR011249">
    <property type="entry name" value="Metalloenz_LuxS/M16"/>
</dbReference>
<proteinExistence type="inferred from homology"/>
<evidence type="ECO:0000313" key="6">
    <source>
        <dbReference type="Proteomes" id="UP000292686"/>
    </source>
</evidence>
<sequence>MNGAVDFPLERAELSFRAAGDSLVRRSVLPSGVRILSEQVPGARSATIGFWVAVGSRDEQPADARHPSTFGSTHFLEHLLFKGTQKRTALDIAVSFDAVGGEHNAMTAKEYTCYYAKVQDRDLPMAVEVLADMFTSSLLDRDEFENERDVILEEIAMAGDDPADAANERFFEAVLGGHPLGRPIGGSPETIRAVTRDAVWDHYGENYRPNDLVVTVAGAVDHDALVAAVTTHLEGAGWDLGIAASPVPRRNNQPADIVRGSAISITQKPIEQVNLYLGTTGLVATDERRVTMSVLNAIFGAGMSSRLFQEIRERRGLAYSVYSFAPAYSDAGLFGLYAGCAPAKAGQVAELMLDELRTLARDGVTPLEIERAAGQLGGASALALEDSDTRMSRLGRAEITLGEFADLDEGLRRIARVTPDDVRALAQSIVDRPFSLAAVGATSADVFANVVDVATPTDDAA</sequence>
<name>A0A4Q2M303_9MICO</name>
<dbReference type="AlphaFoldDB" id="A0A4Q2M303"/>
<feature type="domain" description="Peptidase M16 N-terminal" evidence="2">
    <location>
        <begin position="34"/>
        <end position="185"/>
    </location>
</feature>
<evidence type="ECO:0000259" key="3">
    <source>
        <dbReference type="Pfam" id="PF05193"/>
    </source>
</evidence>
<dbReference type="EMBL" id="JACCBI010000001">
    <property type="protein sequence ID" value="NYD65838.1"/>
    <property type="molecule type" value="Genomic_DNA"/>
</dbReference>
<gene>
    <name evidence="4" type="ORF">BJ972_000357</name>
    <name evidence="5" type="ORF">ESP50_10455</name>
</gene>
<dbReference type="GO" id="GO:0046872">
    <property type="term" value="F:metal ion binding"/>
    <property type="evidence" value="ECO:0007669"/>
    <property type="project" value="InterPro"/>
</dbReference>
<organism evidence="5 6">
    <name type="scientific">Agromyces atrinae</name>
    <dbReference type="NCBI Taxonomy" id="592376"/>
    <lineage>
        <taxon>Bacteria</taxon>
        <taxon>Bacillati</taxon>
        <taxon>Actinomycetota</taxon>
        <taxon>Actinomycetes</taxon>
        <taxon>Micrococcales</taxon>
        <taxon>Microbacteriaceae</taxon>
        <taxon>Agromyces</taxon>
    </lineage>
</organism>
<dbReference type="PANTHER" id="PTHR11851">
    <property type="entry name" value="METALLOPROTEASE"/>
    <property type="match status" value="1"/>
</dbReference>
<reference evidence="4 7" key="2">
    <citation type="submission" date="2020-07" db="EMBL/GenBank/DDBJ databases">
        <title>Sequencing the genomes of 1000 actinobacteria strains.</title>
        <authorList>
            <person name="Klenk H.-P."/>
        </authorList>
    </citation>
    <scope>NUCLEOTIDE SEQUENCE [LARGE SCALE GENOMIC DNA]</scope>
    <source>
        <strain evidence="4 7">DSM 23870</strain>
    </source>
</reference>
<evidence type="ECO:0000259" key="2">
    <source>
        <dbReference type="Pfam" id="PF00675"/>
    </source>
</evidence>
<dbReference type="Proteomes" id="UP000292686">
    <property type="component" value="Unassembled WGS sequence"/>
</dbReference>
<dbReference type="EMBL" id="SDPM01000005">
    <property type="protein sequence ID" value="RXZ86189.1"/>
    <property type="molecule type" value="Genomic_DNA"/>
</dbReference>
<dbReference type="Pfam" id="PF05193">
    <property type="entry name" value="Peptidase_M16_C"/>
    <property type="match status" value="1"/>
</dbReference>
<dbReference type="RefSeq" id="WP_129174879.1">
    <property type="nucleotide sequence ID" value="NZ_JACCBI010000001.1"/>
</dbReference>